<keyword evidence="1" id="KW-1133">Transmembrane helix</keyword>
<accession>A0AAD7GBM5</accession>
<feature type="transmembrane region" description="Helical" evidence="1">
    <location>
        <begin position="72"/>
        <end position="93"/>
    </location>
</feature>
<keyword evidence="3" id="KW-1185">Reference proteome</keyword>
<keyword evidence="1" id="KW-0472">Membrane</keyword>
<dbReference type="Proteomes" id="UP001221757">
    <property type="component" value="Unassembled WGS sequence"/>
</dbReference>
<sequence>QSRLFRAKSFRSGAYFAFDQALEVLNRYPHLAVHLRDLTIAIPKSQSAQAALGAVLRLLLNVERLAVNGNALAWNGLGVLPALAAAILAAISLPSLECLHLLRIHPPSSVLLHAASSVRVLSLDRVVLFGATPALLRECDLLLDVRHLQRLAVHVQPSLWDYHRTLIVSSSNHLRHLELDCGDLSFTLNLPPLPVLQTMTLILARSKDDDGYWILPSGLALTVAALAVAASRLEALTFTVLIPILKIQAPWRHTALPVALKRVVRLMEQTLPAPHVDGILTFGRSVQRSCLNYMAHLP</sequence>
<dbReference type="EMBL" id="JARKIE010000093">
    <property type="protein sequence ID" value="KAJ7686789.1"/>
    <property type="molecule type" value="Genomic_DNA"/>
</dbReference>
<feature type="non-terminal residue" evidence="2">
    <location>
        <position position="1"/>
    </location>
</feature>
<evidence type="ECO:0000313" key="3">
    <source>
        <dbReference type="Proteomes" id="UP001221757"/>
    </source>
</evidence>
<organism evidence="2 3">
    <name type="scientific">Mycena rosella</name>
    <name type="common">Pink bonnet</name>
    <name type="synonym">Agaricus rosellus</name>
    <dbReference type="NCBI Taxonomy" id="1033263"/>
    <lineage>
        <taxon>Eukaryota</taxon>
        <taxon>Fungi</taxon>
        <taxon>Dikarya</taxon>
        <taxon>Basidiomycota</taxon>
        <taxon>Agaricomycotina</taxon>
        <taxon>Agaricomycetes</taxon>
        <taxon>Agaricomycetidae</taxon>
        <taxon>Agaricales</taxon>
        <taxon>Marasmiineae</taxon>
        <taxon>Mycenaceae</taxon>
        <taxon>Mycena</taxon>
    </lineage>
</organism>
<proteinExistence type="predicted"/>
<evidence type="ECO:0000313" key="2">
    <source>
        <dbReference type="EMBL" id="KAJ7686789.1"/>
    </source>
</evidence>
<reference evidence="2" key="1">
    <citation type="submission" date="2023-03" db="EMBL/GenBank/DDBJ databases">
        <title>Massive genome expansion in bonnet fungi (Mycena s.s.) driven by repeated elements and novel gene families across ecological guilds.</title>
        <authorList>
            <consortium name="Lawrence Berkeley National Laboratory"/>
            <person name="Harder C.B."/>
            <person name="Miyauchi S."/>
            <person name="Viragh M."/>
            <person name="Kuo A."/>
            <person name="Thoen E."/>
            <person name="Andreopoulos B."/>
            <person name="Lu D."/>
            <person name="Skrede I."/>
            <person name="Drula E."/>
            <person name="Henrissat B."/>
            <person name="Morin E."/>
            <person name="Kohler A."/>
            <person name="Barry K."/>
            <person name="LaButti K."/>
            <person name="Morin E."/>
            <person name="Salamov A."/>
            <person name="Lipzen A."/>
            <person name="Mereny Z."/>
            <person name="Hegedus B."/>
            <person name="Baldrian P."/>
            <person name="Stursova M."/>
            <person name="Weitz H."/>
            <person name="Taylor A."/>
            <person name="Grigoriev I.V."/>
            <person name="Nagy L.G."/>
            <person name="Martin F."/>
            <person name="Kauserud H."/>
        </authorList>
    </citation>
    <scope>NUCLEOTIDE SEQUENCE</scope>
    <source>
        <strain evidence="2">CBHHK067</strain>
    </source>
</reference>
<comment type="caution">
    <text evidence="2">The sequence shown here is derived from an EMBL/GenBank/DDBJ whole genome shotgun (WGS) entry which is preliminary data.</text>
</comment>
<name>A0AAD7GBM5_MYCRO</name>
<protein>
    <submittedName>
        <fullName evidence="2">Uncharacterized protein</fullName>
    </submittedName>
</protein>
<dbReference type="AlphaFoldDB" id="A0AAD7GBM5"/>
<evidence type="ECO:0000256" key="1">
    <source>
        <dbReference type="SAM" id="Phobius"/>
    </source>
</evidence>
<gene>
    <name evidence="2" type="ORF">B0H17DRAFT_1071131</name>
</gene>
<keyword evidence="1" id="KW-0812">Transmembrane</keyword>